<dbReference type="PROSITE" id="PS51130">
    <property type="entry name" value="PDXT_SNO_2"/>
    <property type="match status" value="1"/>
</dbReference>
<dbReference type="EC" id="4.3.3.6" evidence="10"/>
<dbReference type="OrthoDB" id="9810320at2"/>
<gene>
    <name evidence="10" type="primary">pdxT</name>
    <name evidence="13" type="ORF">EDD62_1822</name>
</gene>
<feature type="binding site" evidence="10 12">
    <location>
        <begin position="51"/>
        <end position="53"/>
    </location>
    <ligand>
        <name>L-glutamine</name>
        <dbReference type="ChEBI" id="CHEBI:58359"/>
    </ligand>
</feature>
<proteinExistence type="inferred from homology"/>
<evidence type="ECO:0000313" key="13">
    <source>
        <dbReference type="EMBL" id="RPF53866.1"/>
    </source>
</evidence>
<evidence type="ECO:0000256" key="7">
    <source>
        <dbReference type="ARBA" id="ARBA00049534"/>
    </source>
</evidence>
<feature type="active site" description="Charge relay system" evidence="10 11">
    <location>
        <position position="173"/>
    </location>
</feature>
<comment type="function">
    <text evidence="8 10">Catalyzes the hydrolysis of glutamine to glutamate and ammonia as part of the biosynthesis of pyridoxal 5'-phosphate. The resulting ammonia molecule is channeled to the active site of PdxS.</text>
</comment>
<evidence type="ECO:0000256" key="2">
    <source>
        <dbReference type="ARBA" id="ARBA00022801"/>
    </source>
</evidence>
<dbReference type="InterPro" id="IPR021196">
    <property type="entry name" value="PdxT/SNO_CS"/>
</dbReference>
<dbReference type="PIRSF" id="PIRSF005639">
    <property type="entry name" value="Glut_amidoT_SNO"/>
    <property type="match status" value="1"/>
</dbReference>
<dbReference type="GO" id="GO:0036381">
    <property type="term" value="F:pyridoxal 5'-phosphate synthase (glutamine hydrolysing) activity"/>
    <property type="evidence" value="ECO:0007669"/>
    <property type="project" value="UniProtKB-UniRule"/>
</dbReference>
<dbReference type="AlphaFoldDB" id="A0A3N5B809"/>
<dbReference type="InterPro" id="IPR029062">
    <property type="entry name" value="Class_I_gatase-like"/>
</dbReference>
<keyword evidence="4 10" id="KW-0315">Glutamine amidotransferase</keyword>
<dbReference type="FunFam" id="3.40.50.880:FF:000010">
    <property type="entry name" value="uncharacterized protein LOC100176842 isoform X2"/>
    <property type="match status" value="1"/>
</dbReference>
<dbReference type="GO" id="GO:0042823">
    <property type="term" value="P:pyridoxal phosphate biosynthetic process"/>
    <property type="evidence" value="ECO:0007669"/>
    <property type="project" value="UniProtKB-UniRule"/>
</dbReference>
<dbReference type="PANTHER" id="PTHR31559:SF0">
    <property type="entry name" value="PYRIDOXAL 5'-PHOSPHATE SYNTHASE SUBUNIT SNO1-RELATED"/>
    <property type="match status" value="1"/>
</dbReference>
<dbReference type="UniPathway" id="UPA00245"/>
<dbReference type="CDD" id="cd01749">
    <property type="entry name" value="GATase1_PB"/>
    <property type="match status" value="1"/>
</dbReference>
<dbReference type="EC" id="3.5.1.2" evidence="10"/>
<evidence type="ECO:0000256" key="11">
    <source>
        <dbReference type="PIRSR" id="PIRSR005639-1"/>
    </source>
</evidence>
<organism evidence="13 14">
    <name type="scientific">Abyssicoccus albus</name>
    <dbReference type="NCBI Taxonomy" id="1817405"/>
    <lineage>
        <taxon>Bacteria</taxon>
        <taxon>Bacillati</taxon>
        <taxon>Bacillota</taxon>
        <taxon>Bacilli</taxon>
        <taxon>Bacillales</taxon>
        <taxon>Abyssicoccaceae</taxon>
    </lineage>
</organism>
<keyword evidence="5 10" id="KW-0456">Lyase</keyword>
<dbReference type="Pfam" id="PF01174">
    <property type="entry name" value="SNO"/>
    <property type="match status" value="1"/>
</dbReference>
<evidence type="ECO:0000256" key="5">
    <source>
        <dbReference type="ARBA" id="ARBA00023239"/>
    </source>
</evidence>
<comment type="pathway">
    <text evidence="10">Cofactor biosynthesis; pyridoxal 5'-phosphate biosynthesis.</text>
</comment>
<feature type="binding site" evidence="10 12">
    <location>
        <position position="107"/>
    </location>
    <ligand>
        <name>L-glutamine</name>
        <dbReference type="ChEBI" id="CHEBI:58359"/>
    </ligand>
</feature>
<dbReference type="GO" id="GO:0004359">
    <property type="term" value="F:glutaminase activity"/>
    <property type="evidence" value="ECO:0007669"/>
    <property type="project" value="UniProtKB-UniRule"/>
</dbReference>
<name>A0A3N5B809_9BACL</name>
<dbReference type="HAMAP" id="MF_01615">
    <property type="entry name" value="PdxT"/>
    <property type="match status" value="1"/>
</dbReference>
<evidence type="ECO:0000313" key="14">
    <source>
        <dbReference type="Proteomes" id="UP000277108"/>
    </source>
</evidence>
<dbReference type="PROSITE" id="PS51273">
    <property type="entry name" value="GATASE_TYPE_1"/>
    <property type="match status" value="1"/>
</dbReference>
<evidence type="ECO:0000256" key="12">
    <source>
        <dbReference type="PIRSR" id="PIRSR005639-2"/>
    </source>
</evidence>
<feature type="active site" description="Charge relay system" evidence="10 11">
    <location>
        <position position="171"/>
    </location>
</feature>
<dbReference type="GO" id="GO:0006543">
    <property type="term" value="P:L-glutamine catabolic process"/>
    <property type="evidence" value="ECO:0007669"/>
    <property type="project" value="UniProtKB-UniRule"/>
</dbReference>
<evidence type="ECO:0000256" key="10">
    <source>
        <dbReference type="HAMAP-Rule" id="MF_01615"/>
    </source>
</evidence>
<comment type="similarity">
    <text evidence="1 10">Belongs to the glutaminase PdxT/SNO family.</text>
</comment>
<keyword evidence="2 10" id="KW-0378">Hydrolase</keyword>
<dbReference type="SUPFAM" id="SSF52317">
    <property type="entry name" value="Class I glutamine amidotransferase-like"/>
    <property type="match status" value="1"/>
</dbReference>
<comment type="catalytic activity">
    <reaction evidence="7 10">
        <text>L-glutamine + H2O = L-glutamate + NH4(+)</text>
        <dbReference type="Rhea" id="RHEA:15889"/>
        <dbReference type="ChEBI" id="CHEBI:15377"/>
        <dbReference type="ChEBI" id="CHEBI:28938"/>
        <dbReference type="ChEBI" id="CHEBI:29985"/>
        <dbReference type="ChEBI" id="CHEBI:58359"/>
        <dbReference type="EC" id="3.5.1.2"/>
    </reaction>
</comment>
<comment type="subunit">
    <text evidence="9 10">In the presence of PdxS, forms a dodecamer of heterodimers. Only shows activity in the heterodimer.</text>
</comment>
<accession>A0A3N5B809</accession>
<keyword evidence="3 10" id="KW-0663">Pyridoxal phosphate</keyword>
<evidence type="ECO:0000256" key="8">
    <source>
        <dbReference type="ARBA" id="ARBA00054599"/>
    </source>
</evidence>
<dbReference type="InterPro" id="IPR002161">
    <property type="entry name" value="PdxT/SNO"/>
</dbReference>
<dbReference type="PANTHER" id="PTHR31559">
    <property type="entry name" value="PYRIDOXAL 5'-PHOSPHATE SYNTHASE SUBUNIT SNO"/>
    <property type="match status" value="1"/>
</dbReference>
<evidence type="ECO:0000256" key="6">
    <source>
        <dbReference type="ARBA" id="ARBA00047992"/>
    </source>
</evidence>
<evidence type="ECO:0000256" key="9">
    <source>
        <dbReference type="ARBA" id="ARBA00064749"/>
    </source>
</evidence>
<dbReference type="GO" id="GO:1903600">
    <property type="term" value="C:glutaminase complex"/>
    <property type="evidence" value="ECO:0007669"/>
    <property type="project" value="TreeGrafter"/>
</dbReference>
<sequence length="190" mass="21381">MVGNQKKIGVLALQGAVREHIHQIEQLGHIAIPIKRVEQLNDIDGLVLPGGESTTMRRLLDEYDFTTSLRQSELPMYGTCAGLILLAKSVQDREDYHIGKLDIHVERNAFGRQIDSFETMLNVTGIDHQVEAIFIRAPIIKSVEQHVEVLSTVDDNIVAVKQGKYLGVSFHPELSNDLSMMKYFIEQTID</sequence>
<comment type="catalytic activity">
    <reaction evidence="6 10">
        <text>aldehydo-D-ribose 5-phosphate + D-glyceraldehyde 3-phosphate + L-glutamine = pyridoxal 5'-phosphate + L-glutamate + phosphate + 3 H2O + H(+)</text>
        <dbReference type="Rhea" id="RHEA:31507"/>
        <dbReference type="ChEBI" id="CHEBI:15377"/>
        <dbReference type="ChEBI" id="CHEBI:15378"/>
        <dbReference type="ChEBI" id="CHEBI:29985"/>
        <dbReference type="ChEBI" id="CHEBI:43474"/>
        <dbReference type="ChEBI" id="CHEBI:58273"/>
        <dbReference type="ChEBI" id="CHEBI:58359"/>
        <dbReference type="ChEBI" id="CHEBI:59776"/>
        <dbReference type="ChEBI" id="CHEBI:597326"/>
        <dbReference type="EC" id="4.3.3.6"/>
    </reaction>
</comment>
<dbReference type="NCBIfam" id="TIGR03800">
    <property type="entry name" value="PLP_synth_Pdx2"/>
    <property type="match status" value="1"/>
</dbReference>
<feature type="active site" description="Nucleophile" evidence="10 11">
    <location>
        <position position="80"/>
    </location>
</feature>
<dbReference type="Proteomes" id="UP000277108">
    <property type="component" value="Unassembled WGS sequence"/>
</dbReference>
<dbReference type="RefSeq" id="WP_123808805.1">
    <property type="nucleotide sequence ID" value="NZ_RKRK01000008.1"/>
</dbReference>
<feature type="binding site" evidence="10 12">
    <location>
        <begin position="135"/>
        <end position="136"/>
    </location>
    <ligand>
        <name>L-glutamine</name>
        <dbReference type="ChEBI" id="CHEBI:58359"/>
    </ligand>
</feature>
<evidence type="ECO:0000256" key="1">
    <source>
        <dbReference type="ARBA" id="ARBA00008345"/>
    </source>
</evidence>
<dbReference type="GO" id="GO:0005829">
    <property type="term" value="C:cytosol"/>
    <property type="evidence" value="ECO:0007669"/>
    <property type="project" value="TreeGrafter"/>
</dbReference>
<reference evidence="13 14" key="1">
    <citation type="submission" date="2018-11" db="EMBL/GenBank/DDBJ databases">
        <title>Genomic Encyclopedia of Type Strains, Phase IV (KMG-IV): sequencing the most valuable type-strain genomes for metagenomic binning, comparative biology and taxonomic classification.</title>
        <authorList>
            <person name="Goeker M."/>
        </authorList>
    </citation>
    <scope>NUCLEOTIDE SEQUENCE [LARGE SCALE GENOMIC DNA]</scope>
    <source>
        <strain evidence="13 14">DSM 29158</strain>
    </source>
</reference>
<protein>
    <recommendedName>
        <fullName evidence="10">Pyridoxal 5'-phosphate synthase subunit PdxT</fullName>
        <ecNumber evidence="10">4.3.3.6</ecNumber>
    </recommendedName>
    <alternativeName>
        <fullName evidence="10">Pdx2</fullName>
    </alternativeName>
    <alternativeName>
        <fullName evidence="10">Pyridoxal 5'-phosphate synthase glutaminase subunit</fullName>
        <ecNumber evidence="10">3.5.1.2</ecNumber>
    </alternativeName>
</protein>
<dbReference type="PROSITE" id="PS01236">
    <property type="entry name" value="PDXT_SNO_1"/>
    <property type="match status" value="1"/>
</dbReference>
<evidence type="ECO:0000256" key="3">
    <source>
        <dbReference type="ARBA" id="ARBA00022898"/>
    </source>
</evidence>
<evidence type="ECO:0000256" key="4">
    <source>
        <dbReference type="ARBA" id="ARBA00022962"/>
    </source>
</evidence>
<dbReference type="Gene3D" id="3.40.50.880">
    <property type="match status" value="1"/>
</dbReference>
<comment type="caution">
    <text evidence="13">The sequence shown here is derived from an EMBL/GenBank/DDBJ whole genome shotgun (WGS) entry which is preliminary data.</text>
</comment>
<keyword evidence="14" id="KW-1185">Reference proteome</keyword>
<dbReference type="EMBL" id="RKRK01000008">
    <property type="protein sequence ID" value="RPF53866.1"/>
    <property type="molecule type" value="Genomic_DNA"/>
</dbReference>
<dbReference type="GO" id="GO:0008614">
    <property type="term" value="P:pyridoxine metabolic process"/>
    <property type="evidence" value="ECO:0007669"/>
    <property type="project" value="TreeGrafter"/>
</dbReference>